<dbReference type="OrthoDB" id="6077599at2759"/>
<reference evidence="2" key="1">
    <citation type="submission" date="2021-08" db="EMBL/GenBank/DDBJ databases">
        <title>Chromosome-Level Trichoderma cornu-damae using Hi-C Data.</title>
        <authorList>
            <person name="Kim C.S."/>
        </authorList>
    </citation>
    <scope>NUCLEOTIDE SEQUENCE</scope>
    <source>
        <strain evidence="2">KA19-0412C</strain>
    </source>
</reference>
<dbReference type="SUPFAM" id="SSF52949">
    <property type="entry name" value="Macro domain-like"/>
    <property type="match status" value="1"/>
</dbReference>
<gene>
    <name evidence="2" type="ORF">Trco_000151</name>
</gene>
<dbReference type="SMART" id="SM00506">
    <property type="entry name" value="A1pp"/>
    <property type="match status" value="1"/>
</dbReference>
<organism evidence="2 3">
    <name type="scientific">Trichoderma cornu-damae</name>
    <dbReference type="NCBI Taxonomy" id="654480"/>
    <lineage>
        <taxon>Eukaryota</taxon>
        <taxon>Fungi</taxon>
        <taxon>Dikarya</taxon>
        <taxon>Ascomycota</taxon>
        <taxon>Pezizomycotina</taxon>
        <taxon>Sordariomycetes</taxon>
        <taxon>Hypocreomycetidae</taxon>
        <taxon>Hypocreales</taxon>
        <taxon>Hypocreaceae</taxon>
        <taxon>Trichoderma</taxon>
    </lineage>
</organism>
<proteinExistence type="predicted"/>
<dbReference type="CDD" id="cd02908">
    <property type="entry name" value="Macro_OAADPr_deacetylase"/>
    <property type="match status" value="1"/>
</dbReference>
<dbReference type="PROSITE" id="PS51154">
    <property type="entry name" value="MACRO"/>
    <property type="match status" value="1"/>
</dbReference>
<name>A0A9P8TW23_9HYPO</name>
<dbReference type="Gene3D" id="3.40.220.10">
    <property type="entry name" value="Leucine Aminopeptidase, subunit E, domain 1"/>
    <property type="match status" value="1"/>
</dbReference>
<dbReference type="Pfam" id="PF01661">
    <property type="entry name" value="Macro"/>
    <property type="match status" value="1"/>
</dbReference>
<dbReference type="InterPro" id="IPR043472">
    <property type="entry name" value="Macro_dom-like"/>
</dbReference>
<dbReference type="Proteomes" id="UP000827724">
    <property type="component" value="Unassembled WGS sequence"/>
</dbReference>
<dbReference type="PANTHER" id="PTHR11106">
    <property type="entry name" value="GANGLIOSIDE INDUCED DIFFERENTIATION ASSOCIATED PROTEIN 2-RELATED"/>
    <property type="match status" value="1"/>
</dbReference>
<evidence type="ECO:0000313" key="3">
    <source>
        <dbReference type="Proteomes" id="UP000827724"/>
    </source>
</evidence>
<feature type="domain" description="Macro" evidence="1">
    <location>
        <begin position="35"/>
        <end position="214"/>
    </location>
</feature>
<dbReference type="InterPro" id="IPR002589">
    <property type="entry name" value="Macro_dom"/>
</dbReference>
<protein>
    <recommendedName>
        <fullName evidence="1">Macro domain-containing protein</fullName>
    </recommendedName>
</protein>
<sequence>MPARSSQSVADIPTVAFLYTNNYLPSPSRFTPSRPAFYPPSSAINQRVSLVRADITTLAVDAIVNAANNTLCGGGGVDGAIHAAAGRDLLQECIASYPDGCSTGSAVITGGHNLLARHVIHAVGPIYQSQAASEPLLRSCYRSSLDVAVRNGCSSIAFSGISTGIYGYPSDKAAHVACDMVRSYLQGDTEGRIRLVVFVTFLEKDVQAYRTILP</sequence>
<comment type="caution">
    <text evidence="2">The sequence shown here is derived from an EMBL/GenBank/DDBJ whole genome shotgun (WGS) entry which is preliminary data.</text>
</comment>
<dbReference type="EMBL" id="JAIWOZ010000001">
    <property type="protein sequence ID" value="KAH6610131.1"/>
    <property type="molecule type" value="Genomic_DNA"/>
</dbReference>
<evidence type="ECO:0000259" key="1">
    <source>
        <dbReference type="PROSITE" id="PS51154"/>
    </source>
</evidence>
<keyword evidence="3" id="KW-1185">Reference proteome</keyword>
<evidence type="ECO:0000313" key="2">
    <source>
        <dbReference type="EMBL" id="KAH6610131.1"/>
    </source>
</evidence>
<accession>A0A9P8TW23</accession>
<dbReference type="PANTHER" id="PTHR11106:SF27">
    <property type="entry name" value="MACRO DOMAIN-CONTAINING PROTEIN"/>
    <property type="match status" value="1"/>
</dbReference>
<dbReference type="AlphaFoldDB" id="A0A9P8TW23"/>
<dbReference type="NCBIfam" id="NF001664">
    <property type="entry name" value="PRK00431.1-6"/>
    <property type="match status" value="1"/>
</dbReference>